<dbReference type="Gene3D" id="1.10.238.10">
    <property type="entry name" value="EF-hand"/>
    <property type="match status" value="3"/>
</dbReference>
<dbReference type="PANTHER" id="PTHR10827">
    <property type="entry name" value="RETICULOCALBIN"/>
    <property type="match status" value="1"/>
</dbReference>
<reference evidence="3 4" key="1">
    <citation type="journal article" date="2019" name="BMC Genomics">
        <title>New insights from Opisthorchis felineus genome: update on genomics of the epidemiologically important liver flukes.</title>
        <authorList>
            <person name="Ershov N.I."/>
            <person name="Mordvinov V.A."/>
            <person name="Prokhortchouk E.B."/>
            <person name="Pakharukova M.Y."/>
            <person name="Gunbin K.V."/>
            <person name="Ustyantsev K."/>
            <person name="Genaev M.A."/>
            <person name="Blinov A.G."/>
            <person name="Mazur A."/>
            <person name="Boulygina E."/>
            <person name="Tsygankova S."/>
            <person name="Khrameeva E."/>
            <person name="Chekanov N."/>
            <person name="Fan G."/>
            <person name="Xiao A."/>
            <person name="Zhang H."/>
            <person name="Xu X."/>
            <person name="Yang H."/>
            <person name="Solovyev V."/>
            <person name="Lee S.M."/>
            <person name="Liu X."/>
            <person name="Afonnikov D.A."/>
            <person name="Skryabin K.G."/>
        </authorList>
    </citation>
    <scope>NUCLEOTIDE SEQUENCE [LARGE SCALE GENOMIC DNA]</scope>
    <source>
        <strain evidence="3">AK-0245</strain>
        <tissue evidence="3">Whole organism</tissue>
    </source>
</reference>
<dbReference type="STRING" id="147828.A0A4S2LN50"/>
<evidence type="ECO:0000313" key="4">
    <source>
        <dbReference type="Proteomes" id="UP000308267"/>
    </source>
</evidence>
<organism evidence="3 4">
    <name type="scientific">Opisthorchis felineus</name>
    <dbReference type="NCBI Taxonomy" id="147828"/>
    <lineage>
        <taxon>Eukaryota</taxon>
        <taxon>Metazoa</taxon>
        <taxon>Spiralia</taxon>
        <taxon>Lophotrochozoa</taxon>
        <taxon>Platyhelminthes</taxon>
        <taxon>Trematoda</taxon>
        <taxon>Digenea</taxon>
        <taxon>Opisthorchiida</taxon>
        <taxon>Opisthorchiata</taxon>
        <taxon>Opisthorchiidae</taxon>
        <taxon>Opisthorchis</taxon>
    </lineage>
</organism>
<keyword evidence="4" id="KW-1185">Reference proteome</keyword>
<proteinExistence type="predicted"/>
<keyword evidence="1" id="KW-0106">Calcium</keyword>
<dbReference type="PROSITE" id="PS00018">
    <property type="entry name" value="EF_HAND_1"/>
    <property type="match status" value="5"/>
</dbReference>
<dbReference type="PROSITE" id="PS50222">
    <property type="entry name" value="EF_HAND_2"/>
    <property type="match status" value="4"/>
</dbReference>
<dbReference type="Proteomes" id="UP000308267">
    <property type="component" value="Unassembled WGS sequence"/>
</dbReference>
<comment type="caution">
    <text evidence="3">The sequence shown here is derived from an EMBL/GenBank/DDBJ whole genome shotgun (WGS) entry which is preliminary data.</text>
</comment>
<dbReference type="Pfam" id="PF13499">
    <property type="entry name" value="EF-hand_7"/>
    <property type="match status" value="3"/>
</dbReference>
<name>A0A4S2LN50_OPIFE</name>
<dbReference type="InterPro" id="IPR011992">
    <property type="entry name" value="EF-hand-dom_pair"/>
</dbReference>
<sequence length="226" mass="25941">MSTNKYSGLLRLFKMLDTDGNGSVSLMELQRELGLFGLKEEQIAHFMDHLDLNKDQEITLDEYKIRLGIPFEGIDEIPRGKCFPNEGPLMTLFAKLDHNKDAHISKTELLEELRETGMEESQIQEVFANLDLDGDGLISLGEYKVALGLTYEGLEDWKQLFDEIDTDRSGDITVDELERLVKKDRLPITRSAITEWIQDHDRNNDGKLNFKEFLTFVGKQAERAFP</sequence>
<feature type="domain" description="EF-hand" evidence="2">
    <location>
        <begin position="155"/>
        <end position="187"/>
    </location>
</feature>
<feature type="domain" description="EF-hand" evidence="2">
    <location>
        <begin position="188"/>
        <end position="223"/>
    </location>
</feature>
<dbReference type="PANTHER" id="PTHR10827:SF85">
    <property type="entry name" value="CALCIUM-BINDING PROTEIN"/>
    <property type="match status" value="1"/>
</dbReference>
<evidence type="ECO:0000313" key="3">
    <source>
        <dbReference type="EMBL" id="TGZ65115.1"/>
    </source>
</evidence>
<evidence type="ECO:0000259" key="2">
    <source>
        <dbReference type="PROSITE" id="PS50222"/>
    </source>
</evidence>
<dbReference type="OrthoDB" id="26525at2759"/>
<dbReference type="EMBL" id="SJOL01006496">
    <property type="protein sequence ID" value="TGZ65115.1"/>
    <property type="molecule type" value="Genomic_DNA"/>
</dbReference>
<dbReference type="SMART" id="SM00054">
    <property type="entry name" value="EFh"/>
    <property type="match status" value="6"/>
</dbReference>
<dbReference type="AlphaFoldDB" id="A0A4S2LN50"/>
<dbReference type="InterPro" id="IPR002048">
    <property type="entry name" value="EF_hand_dom"/>
</dbReference>
<evidence type="ECO:0000256" key="1">
    <source>
        <dbReference type="ARBA" id="ARBA00022837"/>
    </source>
</evidence>
<feature type="domain" description="EF-hand" evidence="2">
    <location>
        <begin position="4"/>
        <end position="39"/>
    </location>
</feature>
<dbReference type="GO" id="GO:0005509">
    <property type="term" value="F:calcium ion binding"/>
    <property type="evidence" value="ECO:0007669"/>
    <property type="project" value="InterPro"/>
</dbReference>
<feature type="domain" description="EF-hand" evidence="2">
    <location>
        <begin position="118"/>
        <end position="153"/>
    </location>
</feature>
<gene>
    <name evidence="3" type="ORF">CRM22_006024</name>
</gene>
<dbReference type="SUPFAM" id="SSF47473">
    <property type="entry name" value="EF-hand"/>
    <property type="match status" value="2"/>
</dbReference>
<dbReference type="InterPro" id="IPR018247">
    <property type="entry name" value="EF_Hand_1_Ca_BS"/>
</dbReference>
<protein>
    <recommendedName>
        <fullName evidence="2">EF-hand domain-containing protein</fullName>
    </recommendedName>
</protein>
<accession>A0A4S2LN50</accession>